<dbReference type="GO" id="GO:0016829">
    <property type="term" value="F:lyase activity"/>
    <property type="evidence" value="ECO:0007669"/>
    <property type="project" value="UniProtKB-KW"/>
</dbReference>
<dbReference type="AlphaFoldDB" id="A0A7X3II39"/>
<name>A0A7X3II39_9BACL</name>
<keyword evidence="2" id="KW-0456">Lyase</keyword>
<sequence length="495" mass="53651">MKQVLKMNLRDTVAVALTPIVAGESVMAGEQALTAASDIPQGHKIALTRLEAGDRIMKYGYPIGHATTAIAPGDWVHTHNIATNLAGEEEYEYLPDLHPVTYPVRGLTFQGYRRKSGKVGIRNDLYIVPTVGCVNGIAEQMLQEFKMLHPDLGTFDNITILKHPYGCSQLGDDHRQTRSILLDAVKHPNAGGVLVFGLGCENNIVAEFRSLLGDYDESRVKFLVAQEVGDEIEEGLRLLEELYEAAETDSREPVPLSELNVGLKCGGSDGFSGITANPLLGAFSDFLISQGGSTILTEVPEMFGAEKMLMARASNRDVFNDIVSLINDFKQYFLSYGEPVYENPSPGNKAGGISTLEDKSLGCTQKGGTAPVVDVLQYGEKLRKKGLSLLQAPGNDLVASSALAASDCQLVLFTTGRGTPFGSFVPTVKIATNNDIFAKKGHWMDFNAGMLLETPMAEVLEQFIAYVIAVASGRQTRNEQNEVRELAIFKTGVTL</sequence>
<keyword evidence="5" id="KW-1185">Reference proteome</keyword>
<dbReference type="Gene3D" id="2.30.130.110">
    <property type="match status" value="1"/>
</dbReference>
<dbReference type="RefSeq" id="WP_160497366.1">
    <property type="nucleotide sequence ID" value="NZ_WUBI01000001.1"/>
</dbReference>
<dbReference type="CDD" id="cd11613">
    <property type="entry name" value="SAF_AH_GD"/>
    <property type="match status" value="1"/>
</dbReference>
<proteinExistence type="inferred from homology"/>
<protein>
    <submittedName>
        <fullName evidence="4">Altronate dehydratase</fullName>
    </submittedName>
</protein>
<dbReference type="GO" id="GO:0019698">
    <property type="term" value="P:D-galacturonate catabolic process"/>
    <property type="evidence" value="ECO:0007669"/>
    <property type="project" value="TreeGrafter"/>
</dbReference>
<dbReference type="Pfam" id="PF20629">
    <property type="entry name" value="GD_AH_C"/>
    <property type="match status" value="1"/>
</dbReference>
<evidence type="ECO:0000256" key="1">
    <source>
        <dbReference type="ARBA" id="ARBA00010986"/>
    </source>
</evidence>
<evidence type="ECO:0000259" key="3">
    <source>
        <dbReference type="SMART" id="SM00858"/>
    </source>
</evidence>
<dbReference type="InterPro" id="IPR007392">
    <property type="entry name" value="GD_AH_second"/>
</dbReference>
<accession>A0A7X3II39</accession>
<dbReference type="SMART" id="SM00858">
    <property type="entry name" value="SAF"/>
    <property type="match status" value="1"/>
</dbReference>
<dbReference type="PANTHER" id="PTHR30536">
    <property type="entry name" value="ALTRONATE/GALACTARATE DEHYDRATASE"/>
    <property type="match status" value="1"/>
</dbReference>
<dbReference type="InterPro" id="IPR052172">
    <property type="entry name" value="UxaA_altronate/galactarate_dh"/>
</dbReference>
<dbReference type="Proteomes" id="UP000460318">
    <property type="component" value="Unassembled WGS sequence"/>
</dbReference>
<gene>
    <name evidence="4" type="ORF">GRF59_09660</name>
</gene>
<dbReference type="Pfam" id="PF04295">
    <property type="entry name" value="GD_AH_second"/>
    <property type="match status" value="1"/>
</dbReference>
<comment type="caution">
    <text evidence="4">The sequence shown here is derived from an EMBL/GenBank/DDBJ whole genome shotgun (WGS) entry which is preliminary data.</text>
</comment>
<dbReference type="PANTHER" id="PTHR30536:SF5">
    <property type="entry name" value="ALTRONATE DEHYDRATASE"/>
    <property type="match status" value="1"/>
</dbReference>
<organism evidence="4 5">
    <name type="scientific">Paenibacillus dendrobii</name>
    <dbReference type="NCBI Taxonomy" id="2691084"/>
    <lineage>
        <taxon>Bacteria</taxon>
        <taxon>Bacillati</taxon>
        <taxon>Bacillota</taxon>
        <taxon>Bacilli</taxon>
        <taxon>Bacillales</taxon>
        <taxon>Paenibacillaceae</taxon>
        <taxon>Paenibacillus</taxon>
    </lineage>
</organism>
<dbReference type="EMBL" id="WUBI01000001">
    <property type="protein sequence ID" value="MWV43901.1"/>
    <property type="molecule type" value="Genomic_DNA"/>
</dbReference>
<evidence type="ECO:0000313" key="5">
    <source>
        <dbReference type="Proteomes" id="UP000460318"/>
    </source>
</evidence>
<reference evidence="4 5" key="1">
    <citation type="submission" date="2019-12" db="EMBL/GenBank/DDBJ databases">
        <title>Paenibacillus sp. nov., an endophytic bacterium isolated from the stem of Dendrobium.</title>
        <authorList>
            <person name="Zhao R."/>
        </authorList>
    </citation>
    <scope>NUCLEOTIDE SEQUENCE [LARGE SCALE GENOMIC DNA]</scope>
    <source>
        <strain evidence="4 5">HJL G12</strain>
    </source>
</reference>
<dbReference type="InterPro" id="IPR013974">
    <property type="entry name" value="SAF"/>
</dbReference>
<dbReference type="InterPro" id="IPR048332">
    <property type="entry name" value="GD_AH_C"/>
</dbReference>
<dbReference type="InterPro" id="IPR044144">
    <property type="entry name" value="SAF_UxaA/GarD"/>
</dbReference>
<dbReference type="Pfam" id="PF08666">
    <property type="entry name" value="SAF"/>
    <property type="match status" value="1"/>
</dbReference>
<evidence type="ECO:0000256" key="2">
    <source>
        <dbReference type="ARBA" id="ARBA00023239"/>
    </source>
</evidence>
<evidence type="ECO:0000313" key="4">
    <source>
        <dbReference type="EMBL" id="MWV43901.1"/>
    </source>
</evidence>
<comment type="similarity">
    <text evidence="1">Belongs to the UxaA family.</text>
</comment>
<feature type="domain" description="SAF" evidence="3">
    <location>
        <begin position="11"/>
        <end position="82"/>
    </location>
</feature>